<dbReference type="STRING" id="1121298.SAMN05444401_0088"/>
<protein>
    <submittedName>
        <fullName evidence="1">2'-5' RNA ligase</fullName>
    </submittedName>
</protein>
<accession>A0A1M6N4R1</accession>
<organism evidence="1 2">
    <name type="scientific">Clostridium amylolyticum</name>
    <dbReference type="NCBI Taxonomy" id="1121298"/>
    <lineage>
        <taxon>Bacteria</taxon>
        <taxon>Bacillati</taxon>
        <taxon>Bacillota</taxon>
        <taxon>Clostridia</taxon>
        <taxon>Eubacteriales</taxon>
        <taxon>Clostridiaceae</taxon>
        <taxon>Clostridium</taxon>
    </lineage>
</organism>
<dbReference type="PANTHER" id="PTHR40037:SF1">
    <property type="entry name" value="PHOSPHOESTERASE SAOUHSC_00951-RELATED"/>
    <property type="match status" value="1"/>
</dbReference>
<dbReference type="OrthoDB" id="1524661at2"/>
<evidence type="ECO:0000313" key="2">
    <source>
        <dbReference type="Proteomes" id="UP000184080"/>
    </source>
</evidence>
<dbReference type="Gene3D" id="3.90.1140.10">
    <property type="entry name" value="Cyclic phosphodiesterase"/>
    <property type="match status" value="1"/>
</dbReference>
<proteinExistence type="predicted"/>
<dbReference type="PANTHER" id="PTHR40037">
    <property type="entry name" value="PHOSPHOESTERASE YJCG-RELATED"/>
    <property type="match status" value="1"/>
</dbReference>
<dbReference type="InterPro" id="IPR009097">
    <property type="entry name" value="Cyclic_Pdiesterase"/>
</dbReference>
<reference evidence="1 2" key="1">
    <citation type="submission" date="2016-11" db="EMBL/GenBank/DDBJ databases">
        <authorList>
            <person name="Jaros S."/>
            <person name="Januszkiewicz K."/>
            <person name="Wedrychowicz H."/>
        </authorList>
    </citation>
    <scope>NUCLEOTIDE SEQUENCE [LARGE SCALE GENOMIC DNA]</scope>
    <source>
        <strain evidence="1 2">DSM 21864</strain>
    </source>
</reference>
<keyword evidence="2" id="KW-1185">Reference proteome</keyword>
<dbReference type="Proteomes" id="UP000184080">
    <property type="component" value="Unassembled WGS sequence"/>
</dbReference>
<dbReference type="AlphaFoldDB" id="A0A1M6N4R1"/>
<dbReference type="Pfam" id="PF13563">
    <property type="entry name" value="2_5_RNA_ligase2"/>
    <property type="match status" value="1"/>
</dbReference>
<name>A0A1M6N4R1_9CLOT</name>
<keyword evidence="1" id="KW-0436">Ligase</keyword>
<dbReference type="EMBL" id="FQZO01000010">
    <property type="protein sequence ID" value="SHJ90667.1"/>
    <property type="molecule type" value="Genomic_DNA"/>
</dbReference>
<sequence length="174" mass="20208">MLKRCIMIFPTFENGQVIDKIRGLYDPLESCVRPHITLVFPFDSHIETIELREHLSSVLTDIAPFEIILKGITPTNNFGKYLFLNIQKGRDEIIELHKRLYTGILQNYYPKWLKGKDFFPHMTVGSFDSQEQFEAAISETRNIDDTFKTTVNEISVEIIDENENSIIEITIPLK</sequence>
<gene>
    <name evidence="1" type="ORF">SAMN05444401_0088</name>
</gene>
<dbReference type="InterPro" id="IPR050580">
    <property type="entry name" value="2H_phosphoesterase_YjcG-like"/>
</dbReference>
<evidence type="ECO:0000313" key="1">
    <source>
        <dbReference type="EMBL" id="SHJ90667.1"/>
    </source>
</evidence>
<dbReference type="GO" id="GO:0016874">
    <property type="term" value="F:ligase activity"/>
    <property type="evidence" value="ECO:0007669"/>
    <property type="project" value="UniProtKB-KW"/>
</dbReference>
<dbReference type="SUPFAM" id="SSF55144">
    <property type="entry name" value="LigT-like"/>
    <property type="match status" value="1"/>
</dbReference>